<evidence type="ECO:0000256" key="9">
    <source>
        <dbReference type="SAM" id="MobiDB-lite"/>
    </source>
</evidence>
<evidence type="ECO:0000256" key="3">
    <source>
        <dbReference type="ARBA" id="ARBA00017306"/>
    </source>
</evidence>
<feature type="compositionally biased region" description="Pro residues" evidence="9">
    <location>
        <begin position="1"/>
        <end position="14"/>
    </location>
</feature>
<feature type="domain" description="Transcription initiation factor TFIID component TAF4 C-terminal" evidence="10">
    <location>
        <begin position="292"/>
        <end position="577"/>
    </location>
</feature>
<feature type="region of interest" description="Disordered" evidence="9">
    <location>
        <begin position="411"/>
        <end position="481"/>
    </location>
</feature>
<dbReference type="RefSeq" id="XP_022503998.1">
    <property type="nucleotide sequence ID" value="XM_022640043.1"/>
</dbReference>
<evidence type="ECO:0000259" key="10">
    <source>
        <dbReference type="Pfam" id="PF05236"/>
    </source>
</evidence>
<feature type="region of interest" description="Disordered" evidence="9">
    <location>
        <begin position="508"/>
        <end position="554"/>
    </location>
</feature>
<evidence type="ECO:0000313" key="12">
    <source>
        <dbReference type="Proteomes" id="UP000185904"/>
    </source>
</evidence>
<evidence type="ECO:0000256" key="1">
    <source>
        <dbReference type="ARBA" id="ARBA00004123"/>
    </source>
</evidence>
<evidence type="ECO:0000256" key="4">
    <source>
        <dbReference type="ARBA" id="ARBA00023015"/>
    </source>
</evidence>
<dbReference type="Proteomes" id="UP000185904">
    <property type="component" value="Unassembled WGS sequence"/>
</dbReference>
<feature type="compositionally biased region" description="Basic and acidic residues" evidence="9">
    <location>
        <begin position="117"/>
        <end position="127"/>
    </location>
</feature>
<dbReference type="GO" id="GO:0005669">
    <property type="term" value="C:transcription factor TFIID complex"/>
    <property type="evidence" value="ECO:0007669"/>
    <property type="project" value="InterPro"/>
</dbReference>
<reference evidence="11 12" key="1">
    <citation type="submission" date="2016-03" db="EMBL/GenBank/DDBJ databases">
        <title>The draft genome sequence of Fonsecaea nubica causative agent of cutaneous subcutaneous infection in human host.</title>
        <authorList>
            <person name="Costa F."/>
            <person name="Sybren D.H."/>
            <person name="Raittz R.T."/>
            <person name="Weiss V.A."/>
            <person name="Leao A.C."/>
            <person name="Gomes R."/>
            <person name="De Souza E.M."/>
            <person name="Pedrosa F.O."/>
            <person name="Steffens M.B."/>
            <person name="Bombassaro A."/>
            <person name="Tadra-Sfeir M.Z."/>
            <person name="Moreno L.F."/>
            <person name="Najafzadeh M.J."/>
            <person name="Felipe M.S."/>
            <person name="Teixeira M."/>
            <person name="Sun J."/>
            <person name="Xi L."/>
            <person name="Castro M.A."/>
            <person name="Vicente V.A."/>
        </authorList>
    </citation>
    <scope>NUCLEOTIDE SEQUENCE [LARGE SCALE GENOMIC DNA]</scope>
    <source>
        <strain evidence="11 12">CBS 269.64</strain>
    </source>
</reference>
<evidence type="ECO:0000256" key="5">
    <source>
        <dbReference type="ARBA" id="ARBA00023163"/>
    </source>
</evidence>
<proteinExistence type="inferred from homology"/>
<comment type="caution">
    <text evidence="11">The sequence shown here is derived from an EMBL/GenBank/DDBJ whole genome shotgun (WGS) entry which is preliminary data.</text>
</comment>
<feature type="compositionally biased region" description="Pro residues" evidence="9">
    <location>
        <begin position="104"/>
        <end position="116"/>
    </location>
</feature>
<feature type="compositionally biased region" description="Polar residues" evidence="9">
    <location>
        <begin position="153"/>
        <end position="168"/>
    </location>
</feature>
<comment type="similarity">
    <text evidence="2">Belongs to the TAF4 family.</text>
</comment>
<evidence type="ECO:0000256" key="8">
    <source>
        <dbReference type="ARBA" id="ARBA00031747"/>
    </source>
</evidence>
<dbReference type="OrthoDB" id="21060at2759"/>
<feature type="compositionally biased region" description="Low complexity" evidence="9">
    <location>
        <begin position="45"/>
        <end position="63"/>
    </location>
</feature>
<keyword evidence="4" id="KW-0805">Transcription regulation</keyword>
<keyword evidence="5" id="KW-0804">Transcription</keyword>
<sequence length="590" mass="63366">MAHSPPAPSRPPLPQTQTSFSRNFSPANGRPSPLGPQSPPLAMNYSSPSPQAFSPQQYFQPPAAKRPRLSPDVQSPSAPQSYPPTPTAQPTTPGGNAPVNGSAGPPPGQGLMPPPQRPDKAEDRNYEDILVGTGINIEEEARMLVQNDYFGTSTPQTATSGSFEYQNNSFPPPGSSGGVSASQQDQAEDTTREHQPSEEETKERDEARADWEASRYSQHPLWDMFLLGGALNEKIRNISITEHLVDPQSGVLVNTQKHMPPPTVRVNGLEGASRIIDKGQAILDTGQKGERLSDIMKVISLATRARMTGLLSTSSRLSQERRQHSAGKVPEDWQDIAVQAKPAADVPDGATSPAGSSSLKRRVLDSPLLSSGADEKLGTHSQTGSESSVRPEQVPGPMRLISTFEKVSQAERAAEEARRQKRVKRKAAKREEAGPTATGPDATPEAVTVANLDAEKKTTKKERKLAESKFSEQQQHKSANEAARMAVAGLFGSRLGGKKSRTYDWMNAGKAGASPAATPGRPTASGAPSTAGTPAPDRARTAPREKQFGQWDEDRDVKIQARDVLLVLESDARASRSYVRGLSLPEKTDS</sequence>
<evidence type="ECO:0000256" key="2">
    <source>
        <dbReference type="ARBA" id="ARBA00006178"/>
    </source>
</evidence>
<dbReference type="EMBL" id="LVCJ01000007">
    <property type="protein sequence ID" value="OAL38986.1"/>
    <property type="molecule type" value="Genomic_DNA"/>
</dbReference>
<organism evidence="11 12">
    <name type="scientific">Fonsecaea nubica</name>
    <dbReference type="NCBI Taxonomy" id="856822"/>
    <lineage>
        <taxon>Eukaryota</taxon>
        <taxon>Fungi</taxon>
        <taxon>Dikarya</taxon>
        <taxon>Ascomycota</taxon>
        <taxon>Pezizomycotina</taxon>
        <taxon>Eurotiomycetes</taxon>
        <taxon>Chaetothyriomycetidae</taxon>
        <taxon>Chaetothyriales</taxon>
        <taxon>Herpotrichiellaceae</taxon>
        <taxon>Fonsecaea</taxon>
    </lineage>
</organism>
<name>A0A178DB57_9EURO</name>
<feature type="compositionally biased region" description="Polar residues" evidence="9">
    <location>
        <begin position="379"/>
        <end position="390"/>
    </location>
</feature>
<feature type="region of interest" description="Disordered" evidence="9">
    <location>
        <begin position="312"/>
        <end position="398"/>
    </location>
</feature>
<keyword evidence="6" id="KW-0539">Nucleus</keyword>
<protein>
    <recommendedName>
        <fullName evidence="3">Transcription initiation factor TFIID subunit 4</fullName>
    </recommendedName>
    <alternativeName>
        <fullName evidence="8">TBP-associated factor 4</fullName>
    </alternativeName>
</protein>
<feature type="compositionally biased region" description="Polar residues" evidence="9">
    <location>
        <begin position="15"/>
        <end position="26"/>
    </location>
</feature>
<feature type="compositionally biased region" description="Basic and acidic residues" evidence="9">
    <location>
        <begin position="537"/>
        <end position="547"/>
    </location>
</feature>
<comment type="subcellular location">
    <subcellularLocation>
        <location evidence="1">Nucleus</location>
    </subcellularLocation>
</comment>
<feature type="region of interest" description="Disordered" evidence="9">
    <location>
        <begin position="1"/>
        <end position="137"/>
    </location>
</feature>
<dbReference type="GO" id="GO:0006352">
    <property type="term" value="P:DNA-templated transcription initiation"/>
    <property type="evidence" value="ECO:0007669"/>
    <property type="project" value="InterPro"/>
</dbReference>
<feature type="region of interest" description="Disordered" evidence="9">
    <location>
        <begin position="153"/>
        <end position="212"/>
    </location>
</feature>
<keyword evidence="12" id="KW-1185">Reference proteome</keyword>
<dbReference type="InterPro" id="IPR007900">
    <property type="entry name" value="TAF4_C"/>
</dbReference>
<comment type="function">
    <text evidence="7">Functions as a component of the DNA-binding general transcription factor complex TFIID. Binding of TFIID to a promoter (with or without TATA element) is the initial step in pre-initiation complex (PIC) formation. TFIID plays a key role in the regulation of gene expression by RNA polymerase II through different activities such as transcription activator interaction, core promoter recognition and selectivity, TFIIA and TFIIB interaction, chromatin modification (histone acetylation by TAF1), facilitation of DNA opening and initiation of transcription.</text>
</comment>
<feature type="compositionally biased region" description="Basic and acidic residues" evidence="9">
    <location>
        <begin position="189"/>
        <end position="212"/>
    </location>
</feature>
<feature type="compositionally biased region" description="Basic and acidic residues" evidence="9">
    <location>
        <begin position="464"/>
        <end position="479"/>
    </location>
</feature>
<evidence type="ECO:0000256" key="7">
    <source>
        <dbReference type="ARBA" id="ARBA00025346"/>
    </source>
</evidence>
<dbReference type="AlphaFoldDB" id="A0A178DB57"/>
<feature type="compositionally biased region" description="Basic residues" evidence="9">
    <location>
        <begin position="419"/>
        <end position="428"/>
    </location>
</feature>
<dbReference type="GeneID" id="34585161"/>
<gene>
    <name evidence="11" type="ORF">AYO20_01737</name>
</gene>
<accession>A0A178DB57</accession>
<dbReference type="Pfam" id="PF05236">
    <property type="entry name" value="TAF4"/>
    <property type="match status" value="1"/>
</dbReference>
<evidence type="ECO:0000313" key="11">
    <source>
        <dbReference type="EMBL" id="OAL38986.1"/>
    </source>
</evidence>
<evidence type="ECO:0000256" key="6">
    <source>
        <dbReference type="ARBA" id="ARBA00023242"/>
    </source>
</evidence>